<keyword evidence="2" id="KW-0812">Transmembrane</keyword>
<dbReference type="Pfam" id="PF09335">
    <property type="entry name" value="VTT_dom"/>
    <property type="match status" value="1"/>
</dbReference>
<feature type="transmembrane region" description="Helical" evidence="2">
    <location>
        <begin position="138"/>
        <end position="159"/>
    </location>
</feature>
<keyword evidence="2" id="KW-1133">Transmembrane helix</keyword>
<accession>M1MXY0</accession>
<keyword evidence="5" id="KW-1185">Reference proteome</keyword>
<dbReference type="OrthoDB" id="9782291at2"/>
<evidence type="ECO:0000259" key="3">
    <source>
        <dbReference type="Pfam" id="PF09335"/>
    </source>
</evidence>
<dbReference type="InterPro" id="IPR051311">
    <property type="entry name" value="DedA_domain"/>
</dbReference>
<evidence type="ECO:0000256" key="2">
    <source>
        <dbReference type="SAM" id="Phobius"/>
    </source>
</evidence>
<dbReference type="HOGENOM" id="CLU_044208_1_0_9"/>
<dbReference type="KEGG" id="csr:Cspa_c24870"/>
<proteinExistence type="inferred from homology"/>
<dbReference type="eggNOG" id="COG0586">
    <property type="taxonomic scope" value="Bacteria"/>
</dbReference>
<name>M1MXY0_9CLOT</name>
<reference evidence="4 5" key="1">
    <citation type="submission" date="2013-02" db="EMBL/GenBank/DDBJ databases">
        <title>Genome sequence of Clostridium saccharoperbutylacetonicum N1-4(HMT).</title>
        <authorList>
            <person name="Poehlein A."/>
            <person name="Daniel R."/>
        </authorList>
    </citation>
    <scope>NUCLEOTIDE SEQUENCE [LARGE SCALE GENOMIC DNA]</scope>
    <source>
        <strain evidence="5">N1-4(HMT)</strain>
    </source>
</reference>
<dbReference type="Proteomes" id="UP000011728">
    <property type="component" value="Chromosome"/>
</dbReference>
<keyword evidence="2" id="KW-0472">Membrane</keyword>
<comment type="similarity">
    <text evidence="1">Belongs to the DedA family.</text>
</comment>
<gene>
    <name evidence="4" type="ORF">Cspa_c24870</name>
</gene>
<feature type="transmembrane region" description="Helical" evidence="2">
    <location>
        <begin position="49"/>
        <end position="71"/>
    </location>
</feature>
<feature type="transmembrane region" description="Helical" evidence="2">
    <location>
        <begin position="171"/>
        <end position="189"/>
    </location>
</feature>
<dbReference type="InterPro" id="IPR032816">
    <property type="entry name" value="VTT_dom"/>
</dbReference>
<dbReference type="AlphaFoldDB" id="M1MXY0"/>
<organism evidence="4 5">
    <name type="scientific">Clostridium saccharoperbutylacetonicum N1-4(HMT)</name>
    <dbReference type="NCBI Taxonomy" id="931276"/>
    <lineage>
        <taxon>Bacteria</taxon>
        <taxon>Bacillati</taxon>
        <taxon>Bacillota</taxon>
        <taxon>Clostridia</taxon>
        <taxon>Eubacteriales</taxon>
        <taxon>Clostridiaceae</taxon>
        <taxon>Clostridium</taxon>
    </lineage>
</organism>
<dbReference type="GO" id="GO:0005886">
    <property type="term" value="C:plasma membrane"/>
    <property type="evidence" value="ECO:0007669"/>
    <property type="project" value="TreeGrafter"/>
</dbReference>
<dbReference type="STRING" id="36745.CLSAP_23060"/>
<dbReference type="PANTHER" id="PTHR42709">
    <property type="entry name" value="ALKALINE PHOSPHATASE LIKE PROTEIN"/>
    <property type="match status" value="1"/>
</dbReference>
<evidence type="ECO:0000313" key="4">
    <source>
        <dbReference type="EMBL" id="AGF56252.1"/>
    </source>
</evidence>
<dbReference type="EMBL" id="CP004121">
    <property type="protein sequence ID" value="AGF56252.1"/>
    <property type="molecule type" value="Genomic_DNA"/>
</dbReference>
<sequence length="203" mass="23485">MVNVLELFNHYGYIVLLIALFLELLALPLPGETLMTYCGYVVSEGKMNLGLSIVIATIGICSGITLSYYIGRALEITFFEKYGRYFHLDKSKIEKTSKWFDKYGNKILIVAYFIPGIRHVTGYFSGIINMPYKKFAGYAYIGAVIWTTVFMLLGDYLGVNWEKYHYLFKRYFIIIGISIVILIILIYMINCYRLKKTKENSEK</sequence>
<feature type="transmembrane region" description="Helical" evidence="2">
    <location>
        <begin position="12"/>
        <end position="29"/>
    </location>
</feature>
<protein>
    <recommendedName>
        <fullName evidence="3">VTT domain-containing protein</fullName>
    </recommendedName>
</protein>
<dbReference type="RefSeq" id="WP_015392571.1">
    <property type="nucleotide sequence ID" value="NC_020291.1"/>
</dbReference>
<feature type="domain" description="VTT" evidence="3">
    <location>
        <begin position="29"/>
        <end position="155"/>
    </location>
</feature>
<evidence type="ECO:0000256" key="1">
    <source>
        <dbReference type="ARBA" id="ARBA00010792"/>
    </source>
</evidence>
<dbReference type="PATRIC" id="fig|931276.5.peg.2491"/>
<evidence type="ECO:0000313" key="5">
    <source>
        <dbReference type="Proteomes" id="UP000011728"/>
    </source>
</evidence>
<dbReference type="PANTHER" id="PTHR42709:SF9">
    <property type="entry name" value="ALKALINE PHOSPHATASE LIKE PROTEIN"/>
    <property type="match status" value="1"/>
</dbReference>